<evidence type="ECO:0000313" key="1">
    <source>
        <dbReference type="EMBL" id="MDH1055283.1"/>
    </source>
</evidence>
<sequence>MSPVIERLILQIAYVCLHITAQGKWHAHLAIQSHVNAIDVYLLPANTDYHSDARPERAYSQAVYYHDTPGYDWEKPEQQEARIGAELLAMLADLEPFLGPEGAEVAA</sequence>
<dbReference type="EMBL" id="JAOBYN010000008">
    <property type="protein sequence ID" value="MDH1055283.1"/>
    <property type="molecule type" value="Genomic_DNA"/>
</dbReference>
<name>A0AA42N0M7_AQUAC</name>
<gene>
    <name evidence="1" type="ORF">N5C05_10985</name>
</gene>
<evidence type="ECO:0000313" key="2">
    <source>
        <dbReference type="Proteomes" id="UP001158730"/>
    </source>
</evidence>
<accession>A0AA42N0M7</accession>
<comment type="caution">
    <text evidence="1">The sequence shown here is derived from an EMBL/GenBank/DDBJ whole genome shotgun (WGS) entry which is preliminary data.</text>
</comment>
<dbReference type="Proteomes" id="UP001158730">
    <property type="component" value="Unassembled WGS sequence"/>
</dbReference>
<reference evidence="1" key="1">
    <citation type="submission" date="2022-09" db="EMBL/GenBank/DDBJ databases">
        <title>Intensive care unit water sources are persistently colonized with multi-drug resistant bacteria and are the site of extensive horizontal gene transfer of antibiotic resistance genes.</title>
        <authorList>
            <person name="Diorio-Toth L."/>
        </authorList>
    </citation>
    <scope>NUCLEOTIDE SEQUENCE</scope>
    <source>
        <strain evidence="1">GD03990</strain>
    </source>
</reference>
<proteinExistence type="predicted"/>
<protein>
    <submittedName>
        <fullName evidence="1">Uncharacterized protein</fullName>
    </submittedName>
</protein>
<organism evidence="1 2">
    <name type="scientific">Aquipseudomonas alcaligenes</name>
    <name type="common">Pseudomonas alcaligenes</name>
    <dbReference type="NCBI Taxonomy" id="43263"/>
    <lineage>
        <taxon>Bacteria</taxon>
        <taxon>Pseudomonadati</taxon>
        <taxon>Pseudomonadota</taxon>
        <taxon>Gammaproteobacteria</taxon>
        <taxon>Pseudomonadales</taxon>
        <taxon>Pseudomonadaceae</taxon>
        <taxon>Aquipseudomonas</taxon>
    </lineage>
</organism>
<dbReference type="AlphaFoldDB" id="A0AA42N0M7"/>
<dbReference type="RefSeq" id="WP_280053940.1">
    <property type="nucleotide sequence ID" value="NZ_JAOBYN010000008.1"/>
</dbReference>